<dbReference type="EMBL" id="SGWX01000001">
    <property type="protein sequence ID" value="RZS62864.1"/>
    <property type="molecule type" value="Genomic_DNA"/>
</dbReference>
<accession>A0A4Q7M5F3</accession>
<comment type="caution">
    <text evidence="1">The sequence shown here is derived from an EMBL/GenBank/DDBJ whole genome shotgun (WGS) entry which is preliminary data.</text>
</comment>
<evidence type="ECO:0000313" key="1">
    <source>
        <dbReference type="EMBL" id="RZS62864.1"/>
    </source>
</evidence>
<evidence type="ECO:0000313" key="2">
    <source>
        <dbReference type="Proteomes" id="UP000293852"/>
    </source>
</evidence>
<organism evidence="1 2">
    <name type="scientific">Xylanimonas ulmi</name>
    <dbReference type="NCBI Taxonomy" id="228973"/>
    <lineage>
        <taxon>Bacteria</taxon>
        <taxon>Bacillati</taxon>
        <taxon>Actinomycetota</taxon>
        <taxon>Actinomycetes</taxon>
        <taxon>Micrococcales</taxon>
        <taxon>Promicromonosporaceae</taxon>
        <taxon>Xylanimonas</taxon>
    </lineage>
</organism>
<sequence>MGGAGLALVSLGGVLRGHPWAWAPFAVSAAVALREVRWLGRRHRQAREAQFDRPRR</sequence>
<dbReference type="Proteomes" id="UP000293852">
    <property type="component" value="Unassembled WGS sequence"/>
</dbReference>
<reference evidence="1 2" key="1">
    <citation type="submission" date="2019-02" db="EMBL/GenBank/DDBJ databases">
        <title>Sequencing the genomes of 1000 actinobacteria strains.</title>
        <authorList>
            <person name="Klenk H.-P."/>
        </authorList>
    </citation>
    <scope>NUCLEOTIDE SEQUENCE [LARGE SCALE GENOMIC DNA]</scope>
    <source>
        <strain evidence="1 2">DSM 16932</strain>
    </source>
</reference>
<proteinExistence type="predicted"/>
<keyword evidence="2" id="KW-1185">Reference proteome</keyword>
<protein>
    <submittedName>
        <fullName evidence="1">Uncharacterized protein</fullName>
    </submittedName>
</protein>
<dbReference type="AlphaFoldDB" id="A0A4Q7M5F3"/>
<name>A0A4Q7M5F3_9MICO</name>
<gene>
    <name evidence="1" type="ORF">EV386_3218</name>
</gene>